<sequence length="467" mass="52143">MFSKLQQVLKGKGESSARQSSDKGIQPQELEDESGKQGEASTGAASSSILANPERIVLHPDEGLGGVLSQLEFEEKQAEAALCQAVCTASSTELKIEDLTCIGNTGEDGKLRIYTDRRNPDGTDKIFPSGALSLFLVTCKVSSNYLKGHECIRNAYPIPGDSSTVQCMAYCLVQENEITKFTHGCRNTRQHFIPFLHSSLVHCAILHSALDVLPFSVEEQKLRGCLTHCKLEYIYSKTAMKELQAEQNAQEDISYKTRTHLAYKRRHSLTAGIFDLDRNMNKALCAIIQNMNGPQVNIKKRTCIGHTCGEELIIYNSSILHAKNKVLPQGMSMFLVKATVPTKDIRHAMHSTAVFKEGSDTQKMMLYCLVNGSDITNFLCECKNGNKRSHKPFYYCQIIFSHHLRDPSMLLPEHMEEQMLREALAGFNVMNVRYSDTMPLEGDQKQELPSCSLMEASTQASHSRQMT</sequence>
<gene>
    <name evidence="2" type="ORF">EMUCRT_0232</name>
</gene>
<protein>
    <submittedName>
        <fullName evidence="2">Uncharacterized protein</fullName>
    </submittedName>
</protein>
<evidence type="ECO:0000256" key="1">
    <source>
        <dbReference type="SAM" id="MobiDB-lite"/>
    </source>
</evidence>
<dbReference type="AlphaFoldDB" id="A0A0F3NEA0"/>
<evidence type="ECO:0000313" key="2">
    <source>
        <dbReference type="EMBL" id="KJV66042.1"/>
    </source>
</evidence>
<accession>A0A0F3NEA0</accession>
<proteinExistence type="predicted"/>
<dbReference type="Pfam" id="PF11224">
    <property type="entry name" value="DUF3023"/>
    <property type="match status" value="2"/>
</dbReference>
<evidence type="ECO:0000313" key="3">
    <source>
        <dbReference type="Proteomes" id="UP000033546"/>
    </source>
</evidence>
<dbReference type="InterPro" id="IPR021387">
    <property type="entry name" value="DUF3023"/>
</dbReference>
<organism evidence="2 3">
    <name type="scientific">Ehrlichia cf. muris str. EmCRT</name>
    <dbReference type="NCBI Taxonomy" id="1359167"/>
    <lineage>
        <taxon>Bacteria</taxon>
        <taxon>Pseudomonadati</taxon>
        <taxon>Pseudomonadota</taxon>
        <taxon>Alphaproteobacteria</taxon>
        <taxon>Rickettsiales</taxon>
        <taxon>Anaplasmataceae</taxon>
        <taxon>Ehrlichia</taxon>
    </lineage>
</organism>
<feature type="region of interest" description="Disordered" evidence="1">
    <location>
        <begin position="1"/>
        <end position="47"/>
    </location>
</feature>
<comment type="caution">
    <text evidence="2">The sequence shown here is derived from an EMBL/GenBank/DDBJ whole genome shotgun (WGS) entry which is preliminary data.</text>
</comment>
<dbReference type="Proteomes" id="UP000033546">
    <property type="component" value="Unassembled WGS sequence"/>
</dbReference>
<reference evidence="2 3" key="1">
    <citation type="submission" date="2015-02" db="EMBL/GenBank/DDBJ databases">
        <title>Genome Sequencing of Rickettsiales.</title>
        <authorList>
            <person name="Daugherty S.C."/>
            <person name="Su Q."/>
            <person name="Abolude K."/>
            <person name="Beier-Sexton M."/>
            <person name="Carlyon J.A."/>
            <person name="Carter R."/>
            <person name="Day N.P."/>
            <person name="Dumler S.J."/>
            <person name="Dyachenko V."/>
            <person name="Godinez A."/>
            <person name="Kurtti T.J."/>
            <person name="Lichay M."/>
            <person name="Mullins K.E."/>
            <person name="Ott S."/>
            <person name="Pappas-Brown V."/>
            <person name="Paris D.H."/>
            <person name="Patel P."/>
            <person name="Richards A.L."/>
            <person name="Sadzewicz L."/>
            <person name="Sears K."/>
            <person name="Seidman D."/>
            <person name="Sengamalay N."/>
            <person name="Stenos J."/>
            <person name="Tallon L.J."/>
            <person name="Vincent G."/>
            <person name="Fraser C.M."/>
            <person name="Munderloh U."/>
            <person name="Dunning-Hotopp J.C."/>
        </authorList>
    </citation>
    <scope>NUCLEOTIDE SEQUENCE [LARGE SCALE GENOMIC DNA]</scope>
    <source>
        <strain evidence="2 3">EmCRT</strain>
    </source>
</reference>
<dbReference type="RefSeq" id="WP_045804612.1">
    <property type="nucleotide sequence ID" value="NZ_LANU01000001.1"/>
</dbReference>
<name>A0A0F3NEA0_9RICK</name>
<dbReference type="PATRIC" id="fig|1359167.3.peg.224"/>
<dbReference type="EMBL" id="LANU01000001">
    <property type="protein sequence ID" value="KJV66042.1"/>
    <property type="molecule type" value="Genomic_DNA"/>
</dbReference>